<dbReference type="GO" id="GO:0004040">
    <property type="term" value="F:amidase activity"/>
    <property type="evidence" value="ECO:0007669"/>
    <property type="project" value="UniProtKB-EC"/>
</dbReference>
<evidence type="ECO:0000313" key="4">
    <source>
        <dbReference type="Proteomes" id="UP001165667"/>
    </source>
</evidence>
<dbReference type="RefSeq" id="WP_282587993.1">
    <property type="nucleotide sequence ID" value="NZ_JAMOIM010000029.1"/>
</dbReference>
<dbReference type="PANTHER" id="PTHR11895">
    <property type="entry name" value="TRANSAMIDASE"/>
    <property type="match status" value="1"/>
</dbReference>
<protein>
    <submittedName>
        <fullName evidence="3">Amidase</fullName>
        <ecNumber evidence="3">3.5.1.4</ecNumber>
    </submittedName>
</protein>
<dbReference type="InterPro" id="IPR036928">
    <property type="entry name" value="AS_sf"/>
</dbReference>
<dbReference type="NCBIfam" id="NF004815">
    <property type="entry name" value="PRK06169.1"/>
    <property type="match status" value="1"/>
</dbReference>
<dbReference type="InterPro" id="IPR000120">
    <property type="entry name" value="Amidase"/>
</dbReference>
<dbReference type="AlphaFoldDB" id="A0AA42CQN7"/>
<organism evidence="3 4">
    <name type="scientific">Lichenifustis flavocetrariae</name>
    <dbReference type="NCBI Taxonomy" id="2949735"/>
    <lineage>
        <taxon>Bacteria</taxon>
        <taxon>Pseudomonadati</taxon>
        <taxon>Pseudomonadota</taxon>
        <taxon>Alphaproteobacteria</taxon>
        <taxon>Hyphomicrobiales</taxon>
        <taxon>Lichenihabitantaceae</taxon>
        <taxon>Lichenifustis</taxon>
    </lineage>
</organism>
<dbReference type="EC" id="3.5.1.4" evidence="3"/>
<dbReference type="InterPro" id="IPR023631">
    <property type="entry name" value="Amidase_dom"/>
</dbReference>
<keyword evidence="3" id="KW-0378">Hydrolase</keyword>
<gene>
    <name evidence="3" type="ORF">M8523_26945</name>
</gene>
<sequence>MKPIEDADPLCRMSAADLCTDYRTGRFSPVEVARAALARAEAIQPLYNAFRCIEHNDALAQARASEARWRSGTPLSQVDGVPTTIKDIVWVEGWPVRYGSPSSSDTPCSRDAPAVARMRAAGLTFLGLTTTPEFGWKALTDGPLTGVTRNPWNPDVTPGGSSGGAAVAAITGAGVFHLGTDGGGSIRVPSAFTGLVGLKPTYGRVPAFPASAFGTVAHLGPMTRRVADCRAMLGVMSGTDPQDWLQGPAQWPPLDTAPRDFKGARIGYWATPPCGAVEPEIARVVQAAVASLTRLGAEIVPIELPAGDVTETFNVLWYSGAATRAAALPVEARSKLDPGLREVIAAGERFDAVRYVQAMGARADFGREMESLAARFDIIISPATAVLPFAVGHEVPPGGGLSRWVEWAGFSFPINLSQQPAAVVPCGRSASGLPVGLQIIAPRGEDARVLDYAQAFETAHPEAFN</sequence>
<evidence type="ECO:0000313" key="3">
    <source>
        <dbReference type="EMBL" id="MCW6511615.1"/>
    </source>
</evidence>
<dbReference type="Pfam" id="PF01425">
    <property type="entry name" value="Amidase"/>
    <property type="match status" value="1"/>
</dbReference>
<accession>A0AA42CQN7</accession>
<evidence type="ECO:0000256" key="1">
    <source>
        <dbReference type="ARBA" id="ARBA00009199"/>
    </source>
</evidence>
<dbReference type="PANTHER" id="PTHR11895:SF7">
    <property type="entry name" value="GLUTAMYL-TRNA(GLN) AMIDOTRANSFERASE SUBUNIT A, MITOCHONDRIAL"/>
    <property type="match status" value="1"/>
</dbReference>
<reference evidence="3" key="1">
    <citation type="submission" date="2022-05" db="EMBL/GenBank/DDBJ databases">
        <authorList>
            <person name="Pankratov T."/>
        </authorList>
    </citation>
    <scope>NUCLEOTIDE SEQUENCE</scope>
    <source>
        <strain evidence="3">BP6-180914</strain>
    </source>
</reference>
<name>A0AA42CQN7_9HYPH</name>
<dbReference type="Proteomes" id="UP001165667">
    <property type="component" value="Unassembled WGS sequence"/>
</dbReference>
<comment type="similarity">
    <text evidence="1">Belongs to the amidase family.</text>
</comment>
<keyword evidence="4" id="KW-1185">Reference proteome</keyword>
<proteinExistence type="inferred from homology"/>
<dbReference type="Gene3D" id="3.90.1300.10">
    <property type="entry name" value="Amidase signature (AS) domain"/>
    <property type="match status" value="1"/>
</dbReference>
<feature type="domain" description="Amidase" evidence="2">
    <location>
        <begin position="31"/>
        <end position="450"/>
    </location>
</feature>
<comment type="caution">
    <text evidence="3">The sequence shown here is derived from an EMBL/GenBank/DDBJ whole genome shotgun (WGS) entry which is preliminary data.</text>
</comment>
<dbReference type="EMBL" id="JAMOIM010000029">
    <property type="protein sequence ID" value="MCW6511615.1"/>
    <property type="molecule type" value="Genomic_DNA"/>
</dbReference>
<dbReference type="SUPFAM" id="SSF75304">
    <property type="entry name" value="Amidase signature (AS) enzymes"/>
    <property type="match status" value="1"/>
</dbReference>
<evidence type="ECO:0000259" key="2">
    <source>
        <dbReference type="Pfam" id="PF01425"/>
    </source>
</evidence>